<evidence type="ECO:0000259" key="3">
    <source>
        <dbReference type="PROSITE" id="PS50110"/>
    </source>
</evidence>
<dbReference type="PANTHER" id="PTHR44591:SF3">
    <property type="entry name" value="RESPONSE REGULATORY DOMAIN-CONTAINING PROTEIN"/>
    <property type="match status" value="1"/>
</dbReference>
<dbReference type="SMART" id="SM00448">
    <property type="entry name" value="REC"/>
    <property type="match status" value="1"/>
</dbReference>
<dbReference type="RefSeq" id="WP_017640236.1">
    <property type="nucleotide sequence ID" value="NZ_CP102428.1"/>
</dbReference>
<dbReference type="EMBL" id="LWCR01000034">
    <property type="protein sequence ID" value="OAN26577.1"/>
    <property type="molecule type" value="Genomic_DNA"/>
</dbReference>
<proteinExistence type="predicted"/>
<dbReference type="AlphaFoldDB" id="A0A178LAE9"/>
<dbReference type="GO" id="GO:0000160">
    <property type="term" value="P:phosphorelay signal transduction system"/>
    <property type="evidence" value="ECO:0007669"/>
    <property type="project" value="InterPro"/>
</dbReference>
<dbReference type="Proteomes" id="UP000078356">
    <property type="component" value="Unassembled WGS sequence"/>
</dbReference>
<dbReference type="InterPro" id="IPR001789">
    <property type="entry name" value="Sig_transdc_resp-reg_receiver"/>
</dbReference>
<name>A0A178LAE9_9PSED</name>
<evidence type="ECO:0000313" key="4">
    <source>
        <dbReference type="EMBL" id="OAN26577.1"/>
    </source>
</evidence>
<sequence length="127" mass="13935">MVSAEQSKVVLVVEDEPQILMILADYLAELGYTVLQAPSSLEAFRILAGRPRLDLLITDFRLPDDVSGVMIAEPALKLRPDLKVLFISGYPAEIIDTGSPLLGKVPLLTKPFSLERLHLQVQKLLGA</sequence>
<dbReference type="SUPFAM" id="SSF52172">
    <property type="entry name" value="CheY-like"/>
    <property type="match status" value="1"/>
</dbReference>
<dbReference type="InterPro" id="IPR050595">
    <property type="entry name" value="Bact_response_regulator"/>
</dbReference>
<dbReference type="PANTHER" id="PTHR44591">
    <property type="entry name" value="STRESS RESPONSE REGULATOR PROTEIN 1"/>
    <property type="match status" value="1"/>
</dbReference>
<gene>
    <name evidence="4" type="ORF">A4V15_05315</name>
</gene>
<dbReference type="Gene3D" id="3.40.50.2300">
    <property type="match status" value="1"/>
</dbReference>
<evidence type="ECO:0000256" key="2">
    <source>
        <dbReference type="PROSITE-ProRule" id="PRU00169"/>
    </source>
</evidence>
<feature type="domain" description="Response regulatory" evidence="3">
    <location>
        <begin position="9"/>
        <end position="125"/>
    </location>
</feature>
<dbReference type="PROSITE" id="PS50110">
    <property type="entry name" value="RESPONSE_REGULATORY"/>
    <property type="match status" value="1"/>
</dbReference>
<evidence type="ECO:0000313" key="5">
    <source>
        <dbReference type="Proteomes" id="UP000078356"/>
    </source>
</evidence>
<dbReference type="InterPro" id="IPR011006">
    <property type="entry name" value="CheY-like_superfamily"/>
</dbReference>
<feature type="modified residue" description="4-aspartylphosphate" evidence="2">
    <location>
        <position position="59"/>
    </location>
</feature>
<dbReference type="Pfam" id="PF00072">
    <property type="entry name" value="Response_reg"/>
    <property type="match status" value="1"/>
</dbReference>
<evidence type="ECO:0000256" key="1">
    <source>
        <dbReference type="ARBA" id="ARBA00022553"/>
    </source>
</evidence>
<organism evidence="4 5">
    <name type="scientific">Pseudomonas oryzihabitans</name>
    <dbReference type="NCBI Taxonomy" id="47885"/>
    <lineage>
        <taxon>Bacteria</taxon>
        <taxon>Pseudomonadati</taxon>
        <taxon>Pseudomonadota</taxon>
        <taxon>Gammaproteobacteria</taxon>
        <taxon>Pseudomonadales</taxon>
        <taxon>Pseudomonadaceae</taxon>
        <taxon>Pseudomonas</taxon>
    </lineage>
</organism>
<reference evidence="4 5" key="1">
    <citation type="submission" date="2016-04" db="EMBL/GenBank/DDBJ databases">
        <title>Draft Genome Sequences of Staphylococcus capitis Strain H36, S. capitis Strain H65, S. cohnii Strain H62, S. hominis Strain H69, Mycobacterium iranicum Strain H39, Plantibacter sp. Strain H53, Pseudomonas oryzihabitans Strain H72, and Microbacterium sp. Strain H83, isolated from residential settings.</title>
        <authorList>
            <person name="Lymperopoulou D."/>
            <person name="Adams R.I."/>
            <person name="Lindow S."/>
            <person name="Coil D.A."/>
            <person name="Jospin G."/>
            <person name="Eisen J.A."/>
        </authorList>
    </citation>
    <scope>NUCLEOTIDE SEQUENCE [LARGE SCALE GENOMIC DNA]</scope>
    <source>
        <strain evidence="4 5">H72</strain>
    </source>
</reference>
<keyword evidence="1 2" id="KW-0597">Phosphoprotein</keyword>
<comment type="caution">
    <text evidence="4">The sequence shown here is derived from an EMBL/GenBank/DDBJ whole genome shotgun (WGS) entry which is preliminary data.</text>
</comment>
<accession>A0A178LAE9</accession>
<protein>
    <recommendedName>
        <fullName evidence="3">Response regulatory domain-containing protein</fullName>
    </recommendedName>
</protein>